<proteinExistence type="predicted"/>
<keyword evidence="1" id="KW-1133">Transmembrane helix</keyword>
<organism evidence="2 3">
    <name type="scientific">Clostridium gelidum</name>
    <dbReference type="NCBI Taxonomy" id="704125"/>
    <lineage>
        <taxon>Bacteria</taxon>
        <taxon>Bacillati</taxon>
        <taxon>Bacillota</taxon>
        <taxon>Clostridia</taxon>
        <taxon>Eubacteriales</taxon>
        <taxon>Clostridiaceae</taxon>
        <taxon>Clostridium</taxon>
    </lineage>
</organism>
<protein>
    <submittedName>
        <fullName evidence="2">Uncharacterized protein</fullName>
    </submittedName>
</protein>
<evidence type="ECO:0000256" key="1">
    <source>
        <dbReference type="SAM" id="Phobius"/>
    </source>
</evidence>
<reference evidence="3" key="1">
    <citation type="submission" date="2021-07" db="EMBL/GenBank/DDBJ databases">
        <title>Complete genome sequencing of a Clostridium isolate.</title>
        <authorList>
            <person name="Ueki A."/>
            <person name="Tonouchi A."/>
        </authorList>
    </citation>
    <scope>NUCLEOTIDE SEQUENCE [LARGE SCALE GENOMIC DNA]</scope>
    <source>
        <strain evidence="3">C5S11</strain>
    </source>
</reference>
<sequence length="181" mass="21553">MKKSTIIVVFGLFIVVTAFLGMSTEKMYQKEKHFETSNDILEQLEGKQLRAIDEKGRFYETNNLKECFSERKRLTNSQFNYGKIEIEKVEELSENQKQFILKDYDKLRNKFTKRRVITKEEPIRLETNVYQSYREQGKLNYSEPRKRIIDLVLVDEGEGLVIDYIMEYNPEQLKQEGNKDA</sequence>
<dbReference type="Proteomes" id="UP000824633">
    <property type="component" value="Chromosome"/>
</dbReference>
<feature type="transmembrane region" description="Helical" evidence="1">
    <location>
        <begin position="6"/>
        <end position="24"/>
    </location>
</feature>
<dbReference type="EMBL" id="AP024849">
    <property type="protein sequence ID" value="BCZ46336.1"/>
    <property type="molecule type" value="Genomic_DNA"/>
</dbReference>
<keyword evidence="1" id="KW-0472">Membrane</keyword>
<dbReference type="RefSeq" id="WP_224037833.1">
    <property type="nucleotide sequence ID" value="NZ_AP024849.1"/>
</dbReference>
<evidence type="ECO:0000313" key="2">
    <source>
        <dbReference type="EMBL" id="BCZ46336.1"/>
    </source>
</evidence>
<evidence type="ECO:0000313" key="3">
    <source>
        <dbReference type="Proteomes" id="UP000824633"/>
    </source>
</evidence>
<gene>
    <name evidence="2" type="ORF">psyc5s11_24030</name>
</gene>
<name>A0ABN6J048_9CLOT</name>
<keyword evidence="1" id="KW-0812">Transmembrane</keyword>
<accession>A0ABN6J048</accession>
<keyword evidence="3" id="KW-1185">Reference proteome</keyword>